<comment type="similarity">
    <text evidence="1">Belongs to the RelE toxin family.</text>
</comment>
<keyword evidence="2" id="KW-1277">Toxin-antitoxin system</keyword>
<accession>A0A2I1I3A7</accession>
<protein>
    <submittedName>
        <fullName evidence="3">Type II toxin-antitoxin system mRNA interferase toxin, RelE/StbE family</fullName>
    </submittedName>
</protein>
<dbReference type="OrthoDB" id="5326046at2"/>
<dbReference type="Proteomes" id="UP000234545">
    <property type="component" value="Unassembled WGS sequence"/>
</dbReference>
<evidence type="ECO:0000256" key="2">
    <source>
        <dbReference type="ARBA" id="ARBA00022649"/>
    </source>
</evidence>
<evidence type="ECO:0000256" key="1">
    <source>
        <dbReference type="ARBA" id="ARBA00006226"/>
    </source>
</evidence>
<evidence type="ECO:0000313" key="4">
    <source>
        <dbReference type="Proteomes" id="UP000234545"/>
    </source>
</evidence>
<evidence type="ECO:0000313" key="3">
    <source>
        <dbReference type="EMBL" id="PKY65616.1"/>
    </source>
</evidence>
<dbReference type="Pfam" id="PF05016">
    <property type="entry name" value="ParE_toxin"/>
    <property type="match status" value="1"/>
</dbReference>
<sequence length="90" mass="10397">MAWKVEVDKDAQRYLAKLDKPIARRIVAKLRQISKLNDPRMQGKGLTGNLAGLWRYRVGDYRLVCLIEDDVMVVLVVDVNHRSQVYKGRS</sequence>
<gene>
    <name evidence="3" type="ORF">CYJ25_08785</name>
</gene>
<name>A0A2I1I3A7_9ACTO</name>
<dbReference type="EMBL" id="PKKJ01000021">
    <property type="protein sequence ID" value="PKY65616.1"/>
    <property type="molecule type" value="Genomic_DNA"/>
</dbReference>
<dbReference type="InterPro" id="IPR035093">
    <property type="entry name" value="RelE/ParE_toxin_dom_sf"/>
</dbReference>
<dbReference type="PANTHER" id="PTHR35601:SF1">
    <property type="entry name" value="TOXIN RELE"/>
    <property type="match status" value="1"/>
</dbReference>
<dbReference type="PANTHER" id="PTHR35601">
    <property type="entry name" value="TOXIN RELE"/>
    <property type="match status" value="1"/>
</dbReference>
<dbReference type="Gene3D" id="3.30.2310.20">
    <property type="entry name" value="RelE-like"/>
    <property type="match status" value="1"/>
</dbReference>
<proteinExistence type="inferred from homology"/>
<comment type="caution">
    <text evidence="3">The sequence shown here is derived from an EMBL/GenBank/DDBJ whole genome shotgun (WGS) entry which is preliminary data.</text>
</comment>
<reference evidence="3 4" key="1">
    <citation type="submission" date="2017-12" db="EMBL/GenBank/DDBJ databases">
        <title>Phylogenetic diversity of female urinary microbiome.</title>
        <authorList>
            <person name="Thomas-White K."/>
            <person name="Wolfe A.J."/>
        </authorList>
    </citation>
    <scope>NUCLEOTIDE SEQUENCE [LARGE SCALE GENOMIC DNA]</scope>
    <source>
        <strain evidence="3 4">UMB0250</strain>
    </source>
</reference>
<dbReference type="NCBIfam" id="TIGR02385">
    <property type="entry name" value="RelE_StbE"/>
    <property type="match status" value="1"/>
</dbReference>
<organism evidence="3 4">
    <name type="scientific">Schaalia turicensis</name>
    <dbReference type="NCBI Taxonomy" id="131111"/>
    <lineage>
        <taxon>Bacteria</taxon>
        <taxon>Bacillati</taxon>
        <taxon>Actinomycetota</taxon>
        <taxon>Actinomycetes</taxon>
        <taxon>Actinomycetales</taxon>
        <taxon>Actinomycetaceae</taxon>
        <taxon>Schaalia</taxon>
    </lineage>
</organism>
<dbReference type="AlphaFoldDB" id="A0A2I1I3A7"/>
<dbReference type="InterPro" id="IPR007712">
    <property type="entry name" value="RelE/ParE_toxin"/>
</dbReference>
<dbReference type="SUPFAM" id="SSF143011">
    <property type="entry name" value="RelE-like"/>
    <property type="match status" value="1"/>
</dbReference>